<dbReference type="AlphaFoldDB" id="A0A0A9HKE8"/>
<keyword evidence="1" id="KW-0812">Transmembrane</keyword>
<organism evidence="2">
    <name type="scientific">Arundo donax</name>
    <name type="common">Giant reed</name>
    <name type="synonym">Donax arundinaceus</name>
    <dbReference type="NCBI Taxonomy" id="35708"/>
    <lineage>
        <taxon>Eukaryota</taxon>
        <taxon>Viridiplantae</taxon>
        <taxon>Streptophyta</taxon>
        <taxon>Embryophyta</taxon>
        <taxon>Tracheophyta</taxon>
        <taxon>Spermatophyta</taxon>
        <taxon>Magnoliopsida</taxon>
        <taxon>Liliopsida</taxon>
        <taxon>Poales</taxon>
        <taxon>Poaceae</taxon>
        <taxon>PACMAD clade</taxon>
        <taxon>Arundinoideae</taxon>
        <taxon>Arundineae</taxon>
        <taxon>Arundo</taxon>
    </lineage>
</organism>
<feature type="transmembrane region" description="Helical" evidence="1">
    <location>
        <begin position="6"/>
        <end position="23"/>
    </location>
</feature>
<accession>A0A0A9HKE8</accession>
<reference evidence="2" key="2">
    <citation type="journal article" date="2015" name="Data Brief">
        <title>Shoot transcriptome of the giant reed, Arundo donax.</title>
        <authorList>
            <person name="Barrero R.A."/>
            <person name="Guerrero F.D."/>
            <person name="Moolhuijzen P."/>
            <person name="Goolsby J.A."/>
            <person name="Tidwell J."/>
            <person name="Bellgard S.E."/>
            <person name="Bellgard M.I."/>
        </authorList>
    </citation>
    <scope>NUCLEOTIDE SEQUENCE</scope>
    <source>
        <tissue evidence="2">Shoot tissue taken approximately 20 cm above the soil surface</tissue>
    </source>
</reference>
<protein>
    <submittedName>
        <fullName evidence="2">Uncharacterized protein</fullName>
    </submittedName>
</protein>
<keyword evidence="1" id="KW-1133">Transmembrane helix</keyword>
<dbReference type="EMBL" id="GBRH01160301">
    <property type="protein sequence ID" value="JAE37595.1"/>
    <property type="molecule type" value="Transcribed_RNA"/>
</dbReference>
<name>A0A0A9HKE8_ARUDO</name>
<reference evidence="2" key="1">
    <citation type="submission" date="2014-09" db="EMBL/GenBank/DDBJ databases">
        <authorList>
            <person name="Magalhaes I.L.F."/>
            <person name="Oliveira U."/>
            <person name="Santos F.R."/>
            <person name="Vidigal T.H.D.A."/>
            <person name="Brescovit A.D."/>
            <person name="Santos A.J."/>
        </authorList>
    </citation>
    <scope>NUCLEOTIDE SEQUENCE</scope>
    <source>
        <tissue evidence="2">Shoot tissue taken approximately 20 cm above the soil surface</tissue>
    </source>
</reference>
<evidence type="ECO:0000256" key="1">
    <source>
        <dbReference type="SAM" id="Phobius"/>
    </source>
</evidence>
<sequence length="57" mass="6589">MPNASYPVVLYVIKTCYIVLSYIPNFLSIKTLICKCCIAFVLAWQTQLYEVKCFGQF</sequence>
<evidence type="ECO:0000313" key="2">
    <source>
        <dbReference type="EMBL" id="JAE37595.1"/>
    </source>
</evidence>
<keyword evidence="1" id="KW-0472">Membrane</keyword>
<proteinExistence type="predicted"/>